<proteinExistence type="inferred from homology"/>
<dbReference type="GO" id="GO:0080043">
    <property type="term" value="F:quercetin 3-O-glucosyltransferase activity"/>
    <property type="evidence" value="ECO:0007669"/>
    <property type="project" value="TreeGrafter"/>
</dbReference>
<dbReference type="SUPFAM" id="SSF53756">
    <property type="entry name" value="UDP-Glycosyltransferase/glycogen phosphorylase"/>
    <property type="match status" value="1"/>
</dbReference>
<keyword evidence="6" id="KW-1185">Reference proteome</keyword>
<dbReference type="Gene3D" id="3.40.50.2000">
    <property type="entry name" value="Glycogen Phosphorylase B"/>
    <property type="match status" value="2"/>
</dbReference>
<dbReference type="PANTHER" id="PTHR11926">
    <property type="entry name" value="GLUCOSYL/GLUCURONOSYL TRANSFERASES"/>
    <property type="match status" value="1"/>
</dbReference>
<dbReference type="InterPro" id="IPR035595">
    <property type="entry name" value="UDP_glycos_trans_CS"/>
</dbReference>
<comment type="similarity">
    <text evidence="1 3">Belongs to the UDP-glycosyltransferase family.</text>
</comment>
<dbReference type="PANTHER" id="PTHR11926:SF1392">
    <property type="entry name" value="GLYCOSYLTRANSFERASE"/>
    <property type="match status" value="1"/>
</dbReference>
<dbReference type="CDD" id="cd03784">
    <property type="entry name" value="GT1_Gtf-like"/>
    <property type="match status" value="1"/>
</dbReference>
<evidence type="ECO:0000313" key="5">
    <source>
        <dbReference type="EMBL" id="KAK7261695.1"/>
    </source>
</evidence>
<dbReference type="GO" id="GO:0080044">
    <property type="term" value="F:quercetin 7-O-glucosyltransferase activity"/>
    <property type="evidence" value="ECO:0007669"/>
    <property type="project" value="TreeGrafter"/>
</dbReference>
<name>A0AAN9ESB6_CROPI</name>
<dbReference type="Proteomes" id="UP001372338">
    <property type="component" value="Unassembled WGS sequence"/>
</dbReference>
<evidence type="ECO:0000256" key="2">
    <source>
        <dbReference type="ARBA" id="ARBA00022679"/>
    </source>
</evidence>
<evidence type="ECO:0000256" key="3">
    <source>
        <dbReference type="RuleBase" id="RU003718"/>
    </source>
</evidence>
<reference evidence="5 6" key="1">
    <citation type="submission" date="2024-01" db="EMBL/GenBank/DDBJ databases">
        <title>The genomes of 5 underutilized Papilionoideae crops provide insights into root nodulation and disease resistanc.</title>
        <authorList>
            <person name="Yuan L."/>
        </authorList>
    </citation>
    <scope>NUCLEOTIDE SEQUENCE [LARGE SCALE GENOMIC DNA]</scope>
    <source>
        <strain evidence="5">ZHUSHIDOU_FW_LH</strain>
        <tissue evidence="5">Leaf</tissue>
    </source>
</reference>
<gene>
    <name evidence="5" type="ORF">RIF29_28012</name>
</gene>
<evidence type="ECO:0000256" key="4">
    <source>
        <dbReference type="RuleBase" id="RU362057"/>
    </source>
</evidence>
<keyword evidence="3" id="KW-0328">Glycosyltransferase</keyword>
<dbReference type="EC" id="2.4.1.-" evidence="4"/>
<comment type="caution">
    <text evidence="5">The sequence shown here is derived from an EMBL/GenBank/DDBJ whole genome shotgun (WGS) entry which is preliminary data.</text>
</comment>
<accession>A0AAN9ESB6</accession>
<dbReference type="InterPro" id="IPR002213">
    <property type="entry name" value="UDP_glucos_trans"/>
</dbReference>
<dbReference type="Pfam" id="PF00201">
    <property type="entry name" value="UDPGT"/>
    <property type="match status" value="1"/>
</dbReference>
<dbReference type="FunFam" id="3.40.50.2000:FF:000040">
    <property type="entry name" value="UDP-glycosyltransferase 76C1"/>
    <property type="match status" value="1"/>
</dbReference>
<evidence type="ECO:0000313" key="6">
    <source>
        <dbReference type="Proteomes" id="UP001372338"/>
    </source>
</evidence>
<sequence length="468" mass="52684">MFLLTKLLSRHGGLRITFINTHHNHARLRKFTDLATFHTQFPNINFTSITDGLPKDDPRSTIIEFFPHMIAPEARSKVANEFRELFISLLNKNSHLQPPSCIIADGLMSTIAMGVAQEFNVPLIVFRTYSATCTWVSIHISKLIHEGVTDQDEMDKMITRIPGLENLLRGRRDFLTAFILKAQDFYVKETLAMTQASALLLNTFDHLEAPIISKLATIFPKVYTIGPLHTFLKTQATNISTPLLSNKDGGGLRKEDRSCITWLDNQKPKSVLYVSFGTVVTLSHEELLEFWHGLVNSAKPFLWVIRHDLIINGEGGLVHNNNNNNNNVPLELELETKKRGLVVDWAPQEEVLAHPSVGGFLTHSGWNSTLESISEGVPMLCWPILADQPVNSRCVSELWRIGLDMNGTSDRLVVEKMVRDLMENHKEVLSISMGEIAKEAKDSVKEFGSSYHNLENLIKNITSVKLSN</sequence>
<dbReference type="AlphaFoldDB" id="A0AAN9ESB6"/>
<dbReference type="PROSITE" id="PS00375">
    <property type="entry name" value="UDPGT"/>
    <property type="match status" value="1"/>
</dbReference>
<evidence type="ECO:0000256" key="1">
    <source>
        <dbReference type="ARBA" id="ARBA00009995"/>
    </source>
</evidence>
<protein>
    <recommendedName>
        <fullName evidence="4">Glycosyltransferase</fullName>
        <ecNumber evidence="4">2.4.1.-</ecNumber>
    </recommendedName>
</protein>
<organism evidence="5 6">
    <name type="scientific">Crotalaria pallida</name>
    <name type="common">Smooth rattlebox</name>
    <name type="synonym">Crotalaria striata</name>
    <dbReference type="NCBI Taxonomy" id="3830"/>
    <lineage>
        <taxon>Eukaryota</taxon>
        <taxon>Viridiplantae</taxon>
        <taxon>Streptophyta</taxon>
        <taxon>Embryophyta</taxon>
        <taxon>Tracheophyta</taxon>
        <taxon>Spermatophyta</taxon>
        <taxon>Magnoliopsida</taxon>
        <taxon>eudicotyledons</taxon>
        <taxon>Gunneridae</taxon>
        <taxon>Pentapetalae</taxon>
        <taxon>rosids</taxon>
        <taxon>fabids</taxon>
        <taxon>Fabales</taxon>
        <taxon>Fabaceae</taxon>
        <taxon>Papilionoideae</taxon>
        <taxon>50 kb inversion clade</taxon>
        <taxon>genistoids sensu lato</taxon>
        <taxon>core genistoids</taxon>
        <taxon>Crotalarieae</taxon>
        <taxon>Crotalaria</taxon>
    </lineage>
</organism>
<dbReference type="EMBL" id="JAYWIO010000005">
    <property type="protein sequence ID" value="KAK7261695.1"/>
    <property type="molecule type" value="Genomic_DNA"/>
</dbReference>
<keyword evidence="2 3" id="KW-0808">Transferase</keyword>